<organism evidence="9 10">
    <name type="scientific">Lupinus luteus</name>
    <name type="common">European yellow lupine</name>
    <dbReference type="NCBI Taxonomy" id="3873"/>
    <lineage>
        <taxon>Eukaryota</taxon>
        <taxon>Viridiplantae</taxon>
        <taxon>Streptophyta</taxon>
        <taxon>Embryophyta</taxon>
        <taxon>Tracheophyta</taxon>
        <taxon>Spermatophyta</taxon>
        <taxon>Magnoliopsida</taxon>
        <taxon>eudicotyledons</taxon>
        <taxon>Gunneridae</taxon>
        <taxon>Pentapetalae</taxon>
        <taxon>rosids</taxon>
        <taxon>fabids</taxon>
        <taxon>Fabales</taxon>
        <taxon>Fabaceae</taxon>
        <taxon>Papilionoideae</taxon>
        <taxon>50 kb inversion clade</taxon>
        <taxon>genistoids sensu lato</taxon>
        <taxon>core genistoids</taxon>
        <taxon>Genisteae</taxon>
        <taxon>Lupinus</taxon>
    </lineage>
</organism>
<evidence type="ECO:0000313" key="9">
    <source>
        <dbReference type="EMBL" id="CAL0303711.1"/>
    </source>
</evidence>
<evidence type="ECO:0000259" key="8">
    <source>
        <dbReference type="Pfam" id="PF20167"/>
    </source>
</evidence>
<comment type="similarity">
    <text evidence="2">Belongs to the amino acid-polyamine-organocation (APC) superfamily. Cationic amino acid transporter (CAT) (TC 2.A.3.3) family.</text>
</comment>
<reference evidence="9 10" key="1">
    <citation type="submission" date="2024-03" db="EMBL/GenBank/DDBJ databases">
        <authorList>
            <person name="Martinez-Hernandez J."/>
        </authorList>
    </citation>
    <scope>NUCLEOTIDE SEQUENCE [LARGE SCALE GENOMIC DNA]</scope>
</reference>
<accession>A0AAV1W3A0</accession>
<protein>
    <recommendedName>
        <fullName evidence="11">Cationic amino acid transporter C-terminal domain-containing protein</fullName>
    </recommendedName>
</protein>
<evidence type="ECO:0000256" key="5">
    <source>
        <dbReference type="ARBA" id="ARBA00023136"/>
    </source>
</evidence>
<feature type="domain" description="Putative plant transposon protein" evidence="8">
    <location>
        <begin position="8"/>
        <end position="116"/>
    </location>
</feature>
<keyword evidence="10" id="KW-1185">Reference proteome</keyword>
<feature type="transmembrane region" description="Helical" evidence="6">
    <location>
        <begin position="557"/>
        <end position="576"/>
    </location>
</feature>
<proteinExistence type="inferred from homology"/>
<feature type="transmembrane region" description="Helical" evidence="6">
    <location>
        <begin position="320"/>
        <end position="346"/>
    </location>
</feature>
<dbReference type="EMBL" id="CAXHTB010000003">
    <property type="protein sequence ID" value="CAL0303711.1"/>
    <property type="molecule type" value="Genomic_DNA"/>
</dbReference>
<name>A0AAV1W3A0_LUPLU</name>
<evidence type="ECO:0000256" key="1">
    <source>
        <dbReference type="ARBA" id="ARBA00004141"/>
    </source>
</evidence>
<evidence type="ECO:0000256" key="4">
    <source>
        <dbReference type="ARBA" id="ARBA00022989"/>
    </source>
</evidence>
<dbReference type="Proteomes" id="UP001497480">
    <property type="component" value="Unassembled WGS sequence"/>
</dbReference>
<keyword evidence="3 6" id="KW-0812">Transmembrane</keyword>
<feature type="domain" description="Cationic amino acid transporter C-terminal" evidence="7">
    <location>
        <begin position="646"/>
        <end position="695"/>
    </location>
</feature>
<sequence>MKNGPYPEAEIERELLKDGCHWVRDAETGHILHILPDQLKPNPRVWSEFMLCNLLPRSNSNEIPKEHALLLYAICMGKSVDAGAVISAEIDRVAQSQDGELPYPSLITRLLEFHGVSVWGDDDDQEPGPATIYPGVHKAGPYQKLLLTSFIDTADGFRRIANRNARNMAESASVAPSTTIKRSYWRWSKQDFFPEPSFQNSNSYRNALSNTGHRLKDRILNRSTDSNELFVLPDASENSMRRCLTAWDLTWLAFGSVVGSGIFVITGQEARLNAGPAIVISYAASGFSALLSVLCYSEFAVDIPVAGGSFSYLRVELGDFIAASNIILEAIVGAAGLGRSWSSYFASMVMNYPDFFRIHVSSLKTNFNMLDPLAVVVLFIANGIAMSGTKKTSILNWLSSIITTLVIVFVIVVGFDLVATMAEETKNPSRDIPIGLIGSMTIISVIYCLMALALVMMQNYTQIDKDAAYSVAFDSIGMHWAKYLVSICALKGMTTSLLVGSMGQARYTTQIARSHMIPPFFALVHPKTGTPVNATLLITICSSIVALFSNLDVLSSVFSISTLFIFMLMADALLVRRYYVRECTSKSDLLKVVMCLLVIICASAVGAVLWISDSFGWIGYTVAAGVWFLATLALSFLPKQRIPKVWGVPLAPWLPALSIGTNLFLIGSLGSEAFWRFLICTSVMLVYYFFVGVHATYDLEHQNSQDSKLVGGVEDTNQEVL</sequence>
<feature type="transmembrane region" description="Helical" evidence="6">
    <location>
        <begin position="673"/>
        <end position="691"/>
    </location>
</feature>
<dbReference type="InterPro" id="IPR029485">
    <property type="entry name" value="CAT_C"/>
</dbReference>
<keyword evidence="5 6" id="KW-0472">Membrane</keyword>
<evidence type="ECO:0000256" key="6">
    <source>
        <dbReference type="SAM" id="Phobius"/>
    </source>
</evidence>
<evidence type="ECO:0000313" key="10">
    <source>
        <dbReference type="Proteomes" id="UP001497480"/>
    </source>
</evidence>
<keyword evidence="4 6" id="KW-1133">Transmembrane helix</keyword>
<feature type="transmembrane region" description="Helical" evidence="6">
    <location>
        <begin position="588"/>
        <end position="611"/>
    </location>
</feature>
<evidence type="ECO:0000259" key="7">
    <source>
        <dbReference type="Pfam" id="PF13906"/>
    </source>
</evidence>
<dbReference type="AlphaFoldDB" id="A0AAV1W3A0"/>
<evidence type="ECO:0008006" key="11">
    <source>
        <dbReference type="Google" id="ProtNLM"/>
    </source>
</evidence>
<dbReference type="InterPro" id="IPR046796">
    <property type="entry name" value="Transposase_32_dom"/>
</dbReference>
<feature type="transmembrane region" description="Helical" evidence="6">
    <location>
        <begin position="397"/>
        <end position="422"/>
    </location>
</feature>
<dbReference type="PANTHER" id="PTHR43243">
    <property type="entry name" value="INNER MEMBRANE TRANSPORTER YGJI-RELATED"/>
    <property type="match status" value="1"/>
</dbReference>
<feature type="transmembrane region" description="Helical" evidence="6">
    <location>
        <begin position="645"/>
        <end position="667"/>
    </location>
</feature>
<feature type="transmembrane region" description="Helical" evidence="6">
    <location>
        <begin position="277"/>
        <end position="300"/>
    </location>
</feature>
<feature type="transmembrane region" description="Helical" evidence="6">
    <location>
        <begin position="532"/>
        <end position="551"/>
    </location>
</feature>
<evidence type="ECO:0000256" key="2">
    <source>
        <dbReference type="ARBA" id="ARBA00008572"/>
    </source>
</evidence>
<dbReference type="InterPro" id="IPR002293">
    <property type="entry name" value="AA/rel_permease1"/>
</dbReference>
<evidence type="ECO:0000256" key="3">
    <source>
        <dbReference type="ARBA" id="ARBA00022692"/>
    </source>
</evidence>
<feature type="transmembrane region" description="Helical" evidence="6">
    <location>
        <begin position="244"/>
        <end position="265"/>
    </location>
</feature>
<feature type="transmembrane region" description="Helical" evidence="6">
    <location>
        <begin position="617"/>
        <end position="638"/>
    </location>
</feature>
<gene>
    <name evidence="9" type="ORF">LLUT_LOCUS4771</name>
</gene>
<dbReference type="GO" id="GO:0005886">
    <property type="term" value="C:plasma membrane"/>
    <property type="evidence" value="ECO:0007669"/>
    <property type="project" value="TreeGrafter"/>
</dbReference>
<feature type="transmembrane region" description="Helical" evidence="6">
    <location>
        <begin position="434"/>
        <end position="460"/>
    </location>
</feature>
<dbReference type="Gene3D" id="1.20.1740.10">
    <property type="entry name" value="Amino acid/polyamine transporter I"/>
    <property type="match status" value="1"/>
</dbReference>
<dbReference type="Pfam" id="PF13520">
    <property type="entry name" value="AA_permease_2"/>
    <property type="match status" value="1"/>
</dbReference>
<dbReference type="PANTHER" id="PTHR43243:SF62">
    <property type="entry name" value="CATIONIC AMINO ACID TRANSPORTER 8, VACUOLAR"/>
    <property type="match status" value="1"/>
</dbReference>
<comment type="subcellular location">
    <subcellularLocation>
        <location evidence="1">Membrane</location>
        <topology evidence="1">Multi-pass membrane protein</topology>
    </subcellularLocation>
</comment>
<dbReference type="Pfam" id="PF20167">
    <property type="entry name" value="Transposase_32"/>
    <property type="match status" value="1"/>
</dbReference>
<dbReference type="Pfam" id="PF13906">
    <property type="entry name" value="AA_permease_C"/>
    <property type="match status" value="1"/>
</dbReference>
<comment type="caution">
    <text evidence="9">The sequence shown here is derived from an EMBL/GenBank/DDBJ whole genome shotgun (WGS) entry which is preliminary data.</text>
</comment>
<dbReference type="GO" id="GO:0015171">
    <property type="term" value="F:amino acid transmembrane transporter activity"/>
    <property type="evidence" value="ECO:0007669"/>
    <property type="project" value="TreeGrafter"/>
</dbReference>